<organism evidence="2 3">
    <name type="scientific">Tranquillimonas rosea</name>
    <dbReference type="NCBI Taxonomy" id="641238"/>
    <lineage>
        <taxon>Bacteria</taxon>
        <taxon>Pseudomonadati</taxon>
        <taxon>Pseudomonadota</taxon>
        <taxon>Alphaproteobacteria</taxon>
        <taxon>Rhodobacterales</taxon>
        <taxon>Roseobacteraceae</taxon>
        <taxon>Tranquillimonas</taxon>
    </lineage>
</organism>
<dbReference type="PANTHER" id="PTHR46438:SF11">
    <property type="entry name" value="LIPASE-RELATED"/>
    <property type="match status" value="1"/>
</dbReference>
<dbReference type="STRING" id="641238.SAMN04490244_10158"/>
<dbReference type="Proteomes" id="UP000198885">
    <property type="component" value="Unassembled WGS sequence"/>
</dbReference>
<sequence length="283" mass="30646">MAAEPAFVTVDGRPVAYLDEGPRDGAPVVLLHGGGIDRARRSWRETLPTLTGTYRAIAPDLPGYGDSASLGPVQDLGTLGGWLAGFLEAVSAPPAHVVGNSMGGGMGLWLAVHAPERVRSLVLVGSYGLAPRAPVHPLLWLWTKGPGGAMIPRLVARRRLAARAALTGVFRRPSRVTGALVDEMHDEARVQARNQAFRAFLRGEVAPWRYRTTFGDRLDRITCPVLVVHGKGDRLIGWRHARRAAQALPHGELLLMDAGHWPMREAPQDFTAALGNFLERVSH</sequence>
<dbReference type="AlphaFoldDB" id="A0A1H9P8Q6"/>
<dbReference type="OrthoDB" id="9804723at2"/>
<evidence type="ECO:0000259" key="1">
    <source>
        <dbReference type="Pfam" id="PF00561"/>
    </source>
</evidence>
<reference evidence="2 3" key="1">
    <citation type="submission" date="2016-10" db="EMBL/GenBank/DDBJ databases">
        <authorList>
            <person name="de Groot N.N."/>
        </authorList>
    </citation>
    <scope>NUCLEOTIDE SEQUENCE [LARGE SCALE GENOMIC DNA]</scope>
    <source>
        <strain evidence="2 3">DSM 23042</strain>
    </source>
</reference>
<gene>
    <name evidence="2" type="ORF">SAMN04490244_10158</name>
</gene>
<dbReference type="RefSeq" id="WP_092686702.1">
    <property type="nucleotide sequence ID" value="NZ_FOGU01000001.1"/>
</dbReference>
<dbReference type="SUPFAM" id="SSF53474">
    <property type="entry name" value="alpha/beta-Hydrolases"/>
    <property type="match status" value="1"/>
</dbReference>
<dbReference type="PRINTS" id="PR00111">
    <property type="entry name" value="ABHYDROLASE"/>
</dbReference>
<dbReference type="EMBL" id="FOGU01000001">
    <property type="protein sequence ID" value="SER44179.1"/>
    <property type="molecule type" value="Genomic_DNA"/>
</dbReference>
<dbReference type="Gene3D" id="3.40.50.1820">
    <property type="entry name" value="alpha/beta hydrolase"/>
    <property type="match status" value="1"/>
</dbReference>
<name>A0A1H9P8Q6_9RHOB</name>
<feature type="domain" description="AB hydrolase-1" evidence="1">
    <location>
        <begin position="27"/>
        <end position="263"/>
    </location>
</feature>
<dbReference type="InterPro" id="IPR029058">
    <property type="entry name" value="AB_hydrolase_fold"/>
</dbReference>
<keyword evidence="3" id="KW-1185">Reference proteome</keyword>
<proteinExistence type="predicted"/>
<dbReference type="InterPro" id="IPR000073">
    <property type="entry name" value="AB_hydrolase_1"/>
</dbReference>
<accession>A0A1H9P8Q6</accession>
<dbReference type="PANTHER" id="PTHR46438">
    <property type="entry name" value="ALPHA/BETA-HYDROLASES SUPERFAMILY PROTEIN"/>
    <property type="match status" value="1"/>
</dbReference>
<evidence type="ECO:0000313" key="2">
    <source>
        <dbReference type="EMBL" id="SER44179.1"/>
    </source>
</evidence>
<evidence type="ECO:0000313" key="3">
    <source>
        <dbReference type="Proteomes" id="UP000198885"/>
    </source>
</evidence>
<protein>
    <submittedName>
        <fullName evidence="2">Pimeloyl-ACP methyl ester carboxylesterase</fullName>
    </submittedName>
</protein>
<dbReference type="Pfam" id="PF00561">
    <property type="entry name" value="Abhydrolase_1"/>
    <property type="match status" value="1"/>
</dbReference>